<feature type="signal peptide" evidence="1">
    <location>
        <begin position="1"/>
        <end position="17"/>
    </location>
</feature>
<dbReference type="SUPFAM" id="SSF53474">
    <property type="entry name" value="alpha/beta-Hydrolases"/>
    <property type="match status" value="1"/>
</dbReference>
<dbReference type="Gene3D" id="3.40.50.1820">
    <property type="entry name" value="alpha/beta hydrolase"/>
    <property type="match status" value="1"/>
</dbReference>
<dbReference type="InterPro" id="IPR029058">
    <property type="entry name" value="AB_hydrolase_fold"/>
</dbReference>
<dbReference type="PANTHER" id="PTHR45763:SF61">
    <property type="entry name" value="AB HYDROLASE-1 DOMAIN-CONTAINING PROTEIN"/>
    <property type="match status" value="1"/>
</dbReference>
<accession>A0AAN9FQ16</accession>
<keyword evidence="1" id="KW-0732">Signal</keyword>
<dbReference type="FunFam" id="3.40.50.1820:FF:000270">
    <property type="entry name" value="Alpha/beta-Hydrolases superfamily protein"/>
    <property type="match status" value="1"/>
</dbReference>
<dbReference type="InterPro" id="IPR000073">
    <property type="entry name" value="AB_hydrolase_1"/>
</dbReference>
<proteinExistence type="predicted"/>
<dbReference type="AlphaFoldDB" id="A0AAN9FQ16"/>
<dbReference type="Proteomes" id="UP001359559">
    <property type="component" value="Unassembled WGS sequence"/>
</dbReference>
<feature type="chain" id="PRO_5042835072" description="AB hydrolase-1 domain-containing protein" evidence="1">
    <location>
        <begin position="18"/>
        <end position="336"/>
    </location>
</feature>
<evidence type="ECO:0000313" key="3">
    <source>
        <dbReference type="EMBL" id="KAK7279036.1"/>
    </source>
</evidence>
<evidence type="ECO:0000259" key="2">
    <source>
        <dbReference type="Pfam" id="PF00561"/>
    </source>
</evidence>
<feature type="domain" description="AB hydrolase-1" evidence="2">
    <location>
        <begin position="61"/>
        <end position="321"/>
    </location>
</feature>
<protein>
    <recommendedName>
        <fullName evidence="2">AB hydrolase-1 domain-containing protein</fullName>
    </recommendedName>
</protein>
<name>A0AAN9FQ16_CLITE</name>
<sequence length="336" mass="37872">MLRKIVGVLLVGILALAYEGIKGPAPRRCGSAGAARMKLRDGRHLAYMEYGVPKEAAKNKIVFLHAFASSRHDAVIATKLPPGLLEELGAYVVCFDRAGYGESDPHPKRTVKSLALDVEELADNLALGSKFYVMGFSMGAQAVWGCLKFIPHRLAGATLMTPVVNYWWHNLPSNLSREAYYDQPTQDQWALRVAHYVPWLTHWWFTQNWFPSSSVVHHNPAVFSPQDISIFSNPMNKRPHLSQVQQQGEAESICRDAIVGFGRWDFDPLDIDNPFPDNSGKVHLWQGDDDRLVPVKLQRYIAQNIPWIHYHELPGAGHMFPYLEHVAADIIKTQIT</sequence>
<evidence type="ECO:0000256" key="1">
    <source>
        <dbReference type="SAM" id="SignalP"/>
    </source>
</evidence>
<evidence type="ECO:0000313" key="4">
    <source>
        <dbReference type="Proteomes" id="UP001359559"/>
    </source>
</evidence>
<organism evidence="3 4">
    <name type="scientific">Clitoria ternatea</name>
    <name type="common">Butterfly pea</name>
    <dbReference type="NCBI Taxonomy" id="43366"/>
    <lineage>
        <taxon>Eukaryota</taxon>
        <taxon>Viridiplantae</taxon>
        <taxon>Streptophyta</taxon>
        <taxon>Embryophyta</taxon>
        <taxon>Tracheophyta</taxon>
        <taxon>Spermatophyta</taxon>
        <taxon>Magnoliopsida</taxon>
        <taxon>eudicotyledons</taxon>
        <taxon>Gunneridae</taxon>
        <taxon>Pentapetalae</taxon>
        <taxon>rosids</taxon>
        <taxon>fabids</taxon>
        <taxon>Fabales</taxon>
        <taxon>Fabaceae</taxon>
        <taxon>Papilionoideae</taxon>
        <taxon>50 kb inversion clade</taxon>
        <taxon>NPAAA clade</taxon>
        <taxon>indigoferoid/millettioid clade</taxon>
        <taxon>Phaseoleae</taxon>
        <taxon>Clitoria</taxon>
    </lineage>
</organism>
<dbReference type="EMBL" id="JAYKXN010000006">
    <property type="protein sequence ID" value="KAK7279036.1"/>
    <property type="molecule type" value="Genomic_DNA"/>
</dbReference>
<gene>
    <name evidence="3" type="ORF">RJT34_24079</name>
</gene>
<dbReference type="PANTHER" id="PTHR45763">
    <property type="entry name" value="HYDROLASE, ALPHA/BETA FOLD FAMILY PROTEIN, EXPRESSED-RELATED"/>
    <property type="match status" value="1"/>
</dbReference>
<dbReference type="Pfam" id="PF00561">
    <property type="entry name" value="Abhydrolase_1"/>
    <property type="match status" value="1"/>
</dbReference>
<comment type="caution">
    <text evidence="3">The sequence shown here is derived from an EMBL/GenBank/DDBJ whole genome shotgun (WGS) entry which is preliminary data.</text>
</comment>
<reference evidence="3 4" key="1">
    <citation type="submission" date="2024-01" db="EMBL/GenBank/DDBJ databases">
        <title>The genomes of 5 underutilized Papilionoideae crops provide insights into root nodulation and disease resistance.</title>
        <authorList>
            <person name="Yuan L."/>
        </authorList>
    </citation>
    <scope>NUCLEOTIDE SEQUENCE [LARGE SCALE GENOMIC DNA]</scope>
    <source>
        <strain evidence="3">LY-2023</strain>
        <tissue evidence="3">Leaf</tissue>
    </source>
</reference>
<keyword evidence="4" id="KW-1185">Reference proteome</keyword>